<protein>
    <submittedName>
        <fullName evidence="3">Uncharacterized protein</fullName>
    </submittedName>
</protein>
<feature type="compositionally biased region" description="Basic and acidic residues" evidence="1">
    <location>
        <begin position="165"/>
        <end position="178"/>
    </location>
</feature>
<organism evidence="3 4">
    <name type="scientific">Klebsormidium nitens</name>
    <name type="common">Green alga</name>
    <name type="synonym">Ulothrix nitens</name>
    <dbReference type="NCBI Taxonomy" id="105231"/>
    <lineage>
        <taxon>Eukaryota</taxon>
        <taxon>Viridiplantae</taxon>
        <taxon>Streptophyta</taxon>
        <taxon>Klebsormidiophyceae</taxon>
        <taxon>Klebsormidiales</taxon>
        <taxon>Klebsormidiaceae</taxon>
        <taxon>Klebsormidium</taxon>
    </lineage>
</organism>
<dbReference type="AlphaFoldDB" id="A0A1Y1HZ38"/>
<evidence type="ECO:0000313" key="3">
    <source>
        <dbReference type="EMBL" id="GAQ82459.1"/>
    </source>
</evidence>
<keyword evidence="2" id="KW-0472">Membrane</keyword>
<dbReference type="OrthoDB" id="1939273at2759"/>
<accession>A0A1Y1HZ38</accession>
<name>A0A1Y1HZ38_KLENI</name>
<keyword evidence="2" id="KW-1133">Transmembrane helix</keyword>
<evidence type="ECO:0000256" key="1">
    <source>
        <dbReference type="SAM" id="MobiDB-lite"/>
    </source>
</evidence>
<dbReference type="OMA" id="PFAEKAW"/>
<dbReference type="Proteomes" id="UP000054558">
    <property type="component" value="Unassembled WGS sequence"/>
</dbReference>
<feature type="compositionally biased region" description="Basic and acidic residues" evidence="1">
    <location>
        <begin position="187"/>
        <end position="255"/>
    </location>
</feature>
<evidence type="ECO:0000313" key="4">
    <source>
        <dbReference type="Proteomes" id="UP000054558"/>
    </source>
</evidence>
<proteinExistence type="predicted"/>
<feature type="region of interest" description="Disordered" evidence="1">
    <location>
        <begin position="165"/>
        <end position="255"/>
    </location>
</feature>
<keyword evidence="4" id="KW-1185">Reference proteome</keyword>
<gene>
    <name evidence="3" type="ORF">KFL_001120030</name>
</gene>
<sequence>MAAATSSLLCSASAGFALPHGSSAQSLGSQNAIAKTPLLPGVRSNVSRRRAATCIKAVKNDIGKDQTGRQRAGLAGLLLPSFAAVLIGGTPFVPDASAEMSSGDYYKSLMESVKKSQTQAPVVAPILAQAPPVAAAAITATPVAAATPAADDDILSLFSSALETPSKKAEPKAAESEQPKAPTAAELRAKRVEEVAKREREQAEKRAAEQKALEQKAQEAKAQVEARAKEAAAKAEKEAEQQAKRAQETAKEAAKSKKTHGYLPLFLAQFLVLGLYAGAITVAFFLPKSQSEKIEAVMNDIAKTVGPVFDKVKPLADQAVAAGNKLAKQAQPLVGKAAKEAVPLVRKAVDASKPLVSQAQAKAGEALEKVKASQES</sequence>
<feature type="transmembrane region" description="Helical" evidence="2">
    <location>
        <begin position="262"/>
        <end position="286"/>
    </location>
</feature>
<keyword evidence="2" id="KW-0812">Transmembrane</keyword>
<evidence type="ECO:0000256" key="2">
    <source>
        <dbReference type="SAM" id="Phobius"/>
    </source>
</evidence>
<dbReference type="EMBL" id="DF237061">
    <property type="protein sequence ID" value="GAQ82459.1"/>
    <property type="molecule type" value="Genomic_DNA"/>
</dbReference>
<reference evidence="3 4" key="1">
    <citation type="journal article" date="2014" name="Nat. Commun.">
        <title>Klebsormidium flaccidum genome reveals primary factors for plant terrestrial adaptation.</title>
        <authorList>
            <person name="Hori K."/>
            <person name="Maruyama F."/>
            <person name="Fujisawa T."/>
            <person name="Togashi T."/>
            <person name="Yamamoto N."/>
            <person name="Seo M."/>
            <person name="Sato S."/>
            <person name="Yamada T."/>
            <person name="Mori H."/>
            <person name="Tajima N."/>
            <person name="Moriyama T."/>
            <person name="Ikeuchi M."/>
            <person name="Watanabe M."/>
            <person name="Wada H."/>
            <person name="Kobayashi K."/>
            <person name="Saito M."/>
            <person name="Masuda T."/>
            <person name="Sasaki-Sekimoto Y."/>
            <person name="Mashiguchi K."/>
            <person name="Awai K."/>
            <person name="Shimojima M."/>
            <person name="Masuda S."/>
            <person name="Iwai M."/>
            <person name="Nobusawa T."/>
            <person name="Narise T."/>
            <person name="Kondo S."/>
            <person name="Saito H."/>
            <person name="Sato R."/>
            <person name="Murakawa M."/>
            <person name="Ihara Y."/>
            <person name="Oshima-Yamada Y."/>
            <person name="Ohtaka K."/>
            <person name="Satoh M."/>
            <person name="Sonobe K."/>
            <person name="Ishii M."/>
            <person name="Ohtani R."/>
            <person name="Kanamori-Sato M."/>
            <person name="Honoki R."/>
            <person name="Miyazaki D."/>
            <person name="Mochizuki H."/>
            <person name="Umetsu J."/>
            <person name="Higashi K."/>
            <person name="Shibata D."/>
            <person name="Kamiya Y."/>
            <person name="Sato N."/>
            <person name="Nakamura Y."/>
            <person name="Tabata S."/>
            <person name="Ida S."/>
            <person name="Kurokawa K."/>
            <person name="Ohta H."/>
        </authorList>
    </citation>
    <scope>NUCLEOTIDE SEQUENCE [LARGE SCALE GENOMIC DNA]</scope>
    <source>
        <strain evidence="3 4">NIES-2285</strain>
    </source>
</reference>